<dbReference type="PANTHER" id="PTHR21301">
    <property type="entry name" value="REVERSE TRANSCRIPTASE"/>
    <property type="match status" value="1"/>
</dbReference>
<dbReference type="Pfam" id="PF26215">
    <property type="entry name" value="HTH_animal"/>
    <property type="match status" value="1"/>
</dbReference>
<keyword evidence="4" id="KW-1185">Reference proteome</keyword>
<evidence type="ECO:0000259" key="2">
    <source>
        <dbReference type="PROSITE" id="PS50164"/>
    </source>
</evidence>
<dbReference type="PANTHER" id="PTHR21301:SF10">
    <property type="entry name" value="REVERSE TRANSCRIPTASE DOMAIN-CONTAINING PROTEIN"/>
    <property type="match status" value="1"/>
</dbReference>
<protein>
    <recommendedName>
        <fullName evidence="2">GIY-YIG domain-containing protein</fullName>
    </recommendedName>
</protein>
<reference evidence="3 4" key="1">
    <citation type="submission" date="2022-01" db="EMBL/GenBank/DDBJ databases">
        <title>A chromosomal length assembly of Cordylochernes scorpioides.</title>
        <authorList>
            <person name="Zeh D."/>
            <person name="Zeh J."/>
        </authorList>
    </citation>
    <scope>NUCLEOTIDE SEQUENCE [LARGE SCALE GENOMIC DNA]</scope>
    <source>
        <strain evidence="3">IN4F17</strain>
        <tissue evidence="3">Whole Body</tissue>
    </source>
</reference>
<feature type="region of interest" description="Disordered" evidence="1">
    <location>
        <begin position="282"/>
        <end position="318"/>
    </location>
</feature>
<dbReference type="InterPro" id="IPR000305">
    <property type="entry name" value="GIY-YIG_endonuc"/>
</dbReference>
<evidence type="ECO:0000313" key="4">
    <source>
        <dbReference type="Proteomes" id="UP001235939"/>
    </source>
</evidence>
<dbReference type="EMBL" id="CP092875">
    <property type="protein sequence ID" value="UYV76231.1"/>
    <property type="molecule type" value="Genomic_DNA"/>
</dbReference>
<dbReference type="PROSITE" id="PS50164">
    <property type="entry name" value="GIY_YIG"/>
    <property type="match status" value="1"/>
</dbReference>
<feature type="domain" description="GIY-YIG" evidence="2">
    <location>
        <begin position="591"/>
        <end position="691"/>
    </location>
</feature>
<evidence type="ECO:0000313" key="3">
    <source>
        <dbReference type="EMBL" id="UYV76231.1"/>
    </source>
</evidence>
<evidence type="ECO:0000256" key="1">
    <source>
        <dbReference type="SAM" id="MobiDB-lite"/>
    </source>
</evidence>
<sequence>MNIDRSFIFRCEKNELQNGVRKRTRSPVVAPWKLKRYGLARTSRGCRSSSDCPEDMCCDAAYFPKCKRPPIPGDLCNIKEQNGKCKCPFPSSCQRLGWFGFYRCAFDASFNTTTQTTTASINTTTPATTASINTTSTSTTESINTTTPATTASINTTTTATTASINTTTTATTASINTTTPATTESINTTTPATTASINTTTPATTESINTTTPASTASINTTTPATTASINATTPATTTNPITPATTTRVTNTTLTTTTTTTAIATITITATSKTNSNITTPMKTITTKPTTPAKTTLTNTTSPGITTTTTTASTTTTNITPETTTIITTSSTSSISNTLTTTTTTSNNTTPATTRTTNIIFPVKTSTTKTIYPGISSSTTTTITKSTTTTTIITPMTIQLPTSFNKYHICCIPVRPEESLDSIHTKLNSLFPDIQFTVEKENNCSLAFLDIMITKQNCRYSTTVYYKPSFHPSYIHYSSYCPLSHKINTIKTLSKRIFTHCSTSEFKQTETQNVINHLMNLGYPRNFILRHFHNPQQQLNNRLASSHTLPITLKNKYGIRTYYTNTPKLETIVRNPITRNSFPITLPYLTNSVYSLKCSDCNSLYIGETGRRIKDRIDEHHRNIRNSEPRSLIVQHIRQTGHSFNTSHPQAYYSGIKSKYKRLVVEAVQAVVVEAEWKAWECPHTKKRRDTAVVGKFHEQIGVELRARWRFKEILLFYMVDEVVLAATNKGSRRR</sequence>
<organism evidence="3 4">
    <name type="scientific">Cordylochernes scorpioides</name>
    <dbReference type="NCBI Taxonomy" id="51811"/>
    <lineage>
        <taxon>Eukaryota</taxon>
        <taxon>Metazoa</taxon>
        <taxon>Ecdysozoa</taxon>
        <taxon>Arthropoda</taxon>
        <taxon>Chelicerata</taxon>
        <taxon>Arachnida</taxon>
        <taxon>Pseudoscorpiones</taxon>
        <taxon>Cheliferoidea</taxon>
        <taxon>Chernetidae</taxon>
        <taxon>Cordylochernes</taxon>
    </lineage>
</organism>
<proteinExistence type="predicted"/>
<gene>
    <name evidence="3" type="ORF">LAZ67_13003117</name>
</gene>
<dbReference type="Proteomes" id="UP001235939">
    <property type="component" value="Chromosome 13"/>
</dbReference>
<dbReference type="InterPro" id="IPR058912">
    <property type="entry name" value="HTH_animal"/>
</dbReference>
<accession>A0ABY6L7K5</accession>
<feature type="region of interest" description="Disordered" evidence="1">
    <location>
        <begin position="193"/>
        <end position="222"/>
    </location>
</feature>
<name>A0ABY6L7K5_9ARAC</name>